<reference evidence="2" key="1">
    <citation type="journal article" date="2014" name="Front. Microbiol.">
        <title>High frequency of phylogenetically diverse reductive dehalogenase-homologous genes in deep subseafloor sedimentary metagenomes.</title>
        <authorList>
            <person name="Kawai M."/>
            <person name="Futagami T."/>
            <person name="Toyoda A."/>
            <person name="Takaki Y."/>
            <person name="Nishi S."/>
            <person name="Hori S."/>
            <person name="Arai W."/>
            <person name="Tsubouchi T."/>
            <person name="Morono Y."/>
            <person name="Uchiyama I."/>
            <person name="Ito T."/>
            <person name="Fujiyama A."/>
            <person name="Inagaki F."/>
            <person name="Takami H."/>
        </authorList>
    </citation>
    <scope>NUCLEOTIDE SEQUENCE</scope>
    <source>
        <strain evidence="2">Expedition CK06-06</strain>
    </source>
</reference>
<accession>X0YN11</accession>
<dbReference type="EMBL" id="BARS01045927">
    <property type="protein sequence ID" value="GAG38091.1"/>
    <property type="molecule type" value="Genomic_DNA"/>
</dbReference>
<feature type="non-terminal residue" evidence="2">
    <location>
        <position position="1"/>
    </location>
</feature>
<sequence length="246" mass="28349">KLFDIEILDFESPIPLGEFFSFAYLIKGMADFNHDVEVNFQIEKDGEVISSGKDTIYLGSFDEKTKTSKLFLPSDITSGKYIFSITVSYEHYTAESHRTIEISVEEGRASIGILPEARRRLGIILILAGLSTVLLLFIIYLQRKKVKSMIIEEQRWMKKHKISILTFFLFVILGTLAYYCGVFKILANWISSIPWRTILPYIYYGVGALITLAILIILVIFLKKKLKRIKIPKIKIRRVKVQTEKI</sequence>
<feature type="transmembrane region" description="Helical" evidence="1">
    <location>
        <begin position="201"/>
        <end position="222"/>
    </location>
</feature>
<gene>
    <name evidence="2" type="ORF">S01H1_69200</name>
</gene>
<feature type="transmembrane region" description="Helical" evidence="1">
    <location>
        <begin position="162"/>
        <end position="189"/>
    </location>
</feature>
<organism evidence="2">
    <name type="scientific">marine sediment metagenome</name>
    <dbReference type="NCBI Taxonomy" id="412755"/>
    <lineage>
        <taxon>unclassified sequences</taxon>
        <taxon>metagenomes</taxon>
        <taxon>ecological metagenomes</taxon>
    </lineage>
</organism>
<feature type="transmembrane region" description="Helical" evidence="1">
    <location>
        <begin position="121"/>
        <end position="141"/>
    </location>
</feature>
<keyword evidence="1" id="KW-0812">Transmembrane</keyword>
<keyword evidence="1" id="KW-0472">Membrane</keyword>
<proteinExistence type="predicted"/>
<evidence type="ECO:0000256" key="1">
    <source>
        <dbReference type="SAM" id="Phobius"/>
    </source>
</evidence>
<evidence type="ECO:0000313" key="2">
    <source>
        <dbReference type="EMBL" id="GAG38091.1"/>
    </source>
</evidence>
<feature type="non-terminal residue" evidence="2">
    <location>
        <position position="246"/>
    </location>
</feature>
<protein>
    <submittedName>
        <fullName evidence="2">Uncharacterized protein</fullName>
    </submittedName>
</protein>
<comment type="caution">
    <text evidence="2">The sequence shown here is derived from an EMBL/GenBank/DDBJ whole genome shotgun (WGS) entry which is preliminary data.</text>
</comment>
<dbReference type="AlphaFoldDB" id="X0YN11"/>
<name>X0YN11_9ZZZZ</name>
<keyword evidence="1" id="KW-1133">Transmembrane helix</keyword>